<dbReference type="GO" id="GO:0006952">
    <property type="term" value="P:defense response"/>
    <property type="evidence" value="ECO:0007669"/>
    <property type="project" value="UniProtKB-KW"/>
</dbReference>
<feature type="compositionally biased region" description="Polar residues" evidence="8">
    <location>
        <begin position="305"/>
        <end position="314"/>
    </location>
</feature>
<evidence type="ECO:0000313" key="10">
    <source>
        <dbReference type="EMBL" id="RDY04113.1"/>
    </source>
</evidence>
<feature type="compositionally biased region" description="Acidic residues" evidence="8">
    <location>
        <begin position="315"/>
        <end position="325"/>
    </location>
</feature>
<feature type="region of interest" description="Disordered" evidence="8">
    <location>
        <begin position="285"/>
        <end position="378"/>
    </location>
</feature>
<evidence type="ECO:0000256" key="5">
    <source>
        <dbReference type="ARBA" id="ARBA00022989"/>
    </source>
</evidence>
<evidence type="ECO:0000256" key="2">
    <source>
        <dbReference type="ARBA" id="ARBA00006574"/>
    </source>
</evidence>
<evidence type="ECO:0000256" key="7">
    <source>
        <dbReference type="ARBA" id="ARBA00023265"/>
    </source>
</evidence>
<evidence type="ECO:0000313" key="11">
    <source>
        <dbReference type="Proteomes" id="UP000257109"/>
    </source>
</evidence>
<dbReference type="Proteomes" id="UP000257109">
    <property type="component" value="Unassembled WGS sequence"/>
</dbReference>
<keyword evidence="5 9" id="KW-1133">Transmembrane helix</keyword>
<name>A0A371HMT3_MUCPR</name>
<reference evidence="10" key="1">
    <citation type="submission" date="2018-05" db="EMBL/GenBank/DDBJ databases">
        <title>Draft genome of Mucuna pruriens seed.</title>
        <authorList>
            <person name="Nnadi N.E."/>
            <person name="Vos R."/>
            <person name="Hasami M.H."/>
            <person name="Devisetty U.K."/>
            <person name="Aguiy J.C."/>
        </authorList>
    </citation>
    <scope>NUCLEOTIDE SEQUENCE [LARGE SCALE GENOMIC DNA]</scope>
    <source>
        <strain evidence="10">JCA_2017</strain>
    </source>
</reference>
<keyword evidence="4" id="KW-0611">Plant defense</keyword>
<dbReference type="EMBL" id="QJKJ01002149">
    <property type="protein sequence ID" value="RDY04113.1"/>
    <property type="molecule type" value="Genomic_DNA"/>
</dbReference>
<dbReference type="PANTHER" id="PTHR31942">
    <property type="entry name" value="MLO-LIKE PROTEIN 1"/>
    <property type="match status" value="1"/>
</dbReference>
<evidence type="ECO:0000256" key="3">
    <source>
        <dbReference type="ARBA" id="ARBA00022692"/>
    </source>
</evidence>
<feature type="transmembrane region" description="Helical" evidence="9">
    <location>
        <begin position="92"/>
        <end position="112"/>
    </location>
</feature>
<comment type="caution">
    <text evidence="10">The sequence shown here is derived from an EMBL/GenBank/DDBJ whole genome shotgun (WGS) entry which is preliminary data.</text>
</comment>
<dbReference type="InterPro" id="IPR004326">
    <property type="entry name" value="Mlo"/>
</dbReference>
<evidence type="ECO:0000256" key="1">
    <source>
        <dbReference type="ARBA" id="ARBA00004141"/>
    </source>
</evidence>
<evidence type="ECO:0000256" key="8">
    <source>
        <dbReference type="SAM" id="MobiDB-lite"/>
    </source>
</evidence>
<keyword evidence="3 9" id="KW-0812">Transmembrane</keyword>
<keyword evidence="11" id="KW-1185">Reference proteome</keyword>
<feature type="transmembrane region" description="Helical" evidence="9">
    <location>
        <begin position="201"/>
        <end position="226"/>
    </location>
</feature>
<keyword evidence="6 9" id="KW-0472">Membrane</keyword>
<organism evidence="10 11">
    <name type="scientific">Mucuna pruriens</name>
    <name type="common">Velvet bean</name>
    <name type="synonym">Dolichos pruriens</name>
    <dbReference type="NCBI Taxonomy" id="157652"/>
    <lineage>
        <taxon>Eukaryota</taxon>
        <taxon>Viridiplantae</taxon>
        <taxon>Streptophyta</taxon>
        <taxon>Embryophyta</taxon>
        <taxon>Tracheophyta</taxon>
        <taxon>Spermatophyta</taxon>
        <taxon>Magnoliopsida</taxon>
        <taxon>eudicotyledons</taxon>
        <taxon>Gunneridae</taxon>
        <taxon>Pentapetalae</taxon>
        <taxon>rosids</taxon>
        <taxon>fabids</taxon>
        <taxon>Fabales</taxon>
        <taxon>Fabaceae</taxon>
        <taxon>Papilionoideae</taxon>
        <taxon>50 kb inversion clade</taxon>
        <taxon>NPAAA clade</taxon>
        <taxon>indigoferoid/millettioid clade</taxon>
        <taxon>Phaseoleae</taxon>
        <taxon>Mucuna</taxon>
    </lineage>
</organism>
<dbReference type="GO" id="GO:0016020">
    <property type="term" value="C:membrane"/>
    <property type="evidence" value="ECO:0007669"/>
    <property type="project" value="UniProtKB-SubCell"/>
</dbReference>
<evidence type="ECO:0000256" key="9">
    <source>
        <dbReference type="SAM" id="Phobius"/>
    </source>
</evidence>
<feature type="compositionally biased region" description="Basic and acidic residues" evidence="8">
    <location>
        <begin position="339"/>
        <end position="357"/>
    </location>
</feature>
<sequence>MPIFGHLLFMCADASRFRLTHETSFVRAHASFWSRISVFFYIRCFFRQFYRSVNKTDFQTLRNGFITVHLAPGSKFNFQQYIKRSLEDDFKVIVGVSPVHWASVVIFLLINVNGWRTAIWAAIIPVVIILAVGTKLQAILAKMALEITDRHAVVQGIPLVQGSDKYFWFGQPQLVLHLIHFALFQYSFGVKNCFRADYKLAIIKVAIGFVMLCLCSYITLPLYALVTQCEHTRTRTQMGSRMKRAIFDEQTSKALKKWHMAVKKKHGAVKLGGKSNAHAMDESTINGSTVQSPSSGPTLHRFKTTGHSTRSSPYEDQDHEYESDADLYPMSQTRSLVLRVDRGDQQAQEEHGNHGEGETNSEAEFSFVKPHPVERTTT</sequence>
<dbReference type="STRING" id="157652.A0A371HMT3"/>
<evidence type="ECO:0000256" key="4">
    <source>
        <dbReference type="ARBA" id="ARBA00022821"/>
    </source>
</evidence>
<dbReference type="PANTHER" id="PTHR31942:SF49">
    <property type="entry name" value="MLO-LIKE PROTEIN 8"/>
    <property type="match status" value="1"/>
</dbReference>
<feature type="transmembrane region" description="Helical" evidence="9">
    <location>
        <begin position="118"/>
        <end position="140"/>
    </location>
</feature>
<feature type="non-terminal residue" evidence="10">
    <location>
        <position position="1"/>
    </location>
</feature>
<dbReference type="Pfam" id="PF03094">
    <property type="entry name" value="Mlo"/>
    <property type="match status" value="1"/>
</dbReference>
<dbReference type="AlphaFoldDB" id="A0A371HMT3"/>
<proteinExistence type="inferred from homology"/>
<evidence type="ECO:0000256" key="6">
    <source>
        <dbReference type="ARBA" id="ARBA00023136"/>
    </source>
</evidence>
<dbReference type="OrthoDB" id="1388414at2759"/>
<comment type="similarity">
    <text evidence="2">Belongs to the MLO family.</text>
</comment>
<keyword evidence="7" id="KW-0568">Pathogenesis-related protein</keyword>
<comment type="subcellular location">
    <subcellularLocation>
        <location evidence="1">Membrane</location>
        <topology evidence="1">Multi-pass membrane protein</topology>
    </subcellularLocation>
</comment>
<gene>
    <name evidence="10" type="primary">MLO8</name>
    <name evidence="10" type="ORF">CR513_12214</name>
</gene>
<feature type="compositionally biased region" description="Polar residues" evidence="8">
    <location>
        <begin position="285"/>
        <end position="297"/>
    </location>
</feature>
<accession>A0A371HMT3</accession>
<protein>
    <submittedName>
        <fullName evidence="10">MLO-like protein 8</fullName>
    </submittedName>
</protein>